<dbReference type="InterPro" id="IPR010221">
    <property type="entry name" value="VCBS_dom"/>
</dbReference>
<reference evidence="2 3" key="2">
    <citation type="submission" date="2014-09" db="EMBL/GenBank/DDBJ databases">
        <authorList>
            <consortium name="NBRP consortium"/>
            <person name="Sawabe T."/>
            <person name="Meirelles P."/>
            <person name="Nakanishi M."/>
            <person name="Sayaka M."/>
            <person name="Hattori M."/>
            <person name="Ohkuma M."/>
        </authorList>
    </citation>
    <scope>NUCLEOTIDE SEQUENCE [LARGE SCALE GENOMIC DNA]</scope>
    <source>
        <strain evidence="3">JCM19235</strain>
    </source>
</reference>
<feature type="compositionally biased region" description="Polar residues" evidence="1">
    <location>
        <begin position="41"/>
        <end position="62"/>
    </location>
</feature>
<name>A0A090RMS2_9VIBR</name>
<reference evidence="2 3" key="1">
    <citation type="submission" date="2014-09" db="EMBL/GenBank/DDBJ databases">
        <title>Vibrio maritimus JCM 19235. (C45) whole genome shotgun sequence.</title>
        <authorList>
            <person name="Sawabe T."/>
            <person name="Meirelles P."/>
            <person name="Nakanishi M."/>
            <person name="Sayaka M."/>
            <person name="Hattori M."/>
            <person name="Ohkuma M."/>
        </authorList>
    </citation>
    <scope>NUCLEOTIDE SEQUENCE [LARGE SCALE GENOMIC DNA]</scope>
    <source>
        <strain evidence="3">JCM19235</strain>
    </source>
</reference>
<sequence length="69" mass="7103">MTTIDGTPTSVTVKIEGTNDAAEVSVGSVTTDETDAALTITDSLTSSDVDNPNNAFTPSSETVHTEVSR</sequence>
<keyword evidence="3" id="KW-1185">Reference proteome</keyword>
<organism evidence="2 3">
    <name type="scientific">Vibrio maritimus</name>
    <dbReference type="NCBI Taxonomy" id="990268"/>
    <lineage>
        <taxon>Bacteria</taxon>
        <taxon>Pseudomonadati</taxon>
        <taxon>Pseudomonadota</taxon>
        <taxon>Gammaproteobacteria</taxon>
        <taxon>Vibrionales</taxon>
        <taxon>Vibrionaceae</taxon>
        <taxon>Vibrio</taxon>
    </lineage>
</organism>
<comment type="caution">
    <text evidence="2">The sequence shown here is derived from an EMBL/GenBank/DDBJ whole genome shotgun (WGS) entry which is preliminary data.</text>
</comment>
<feature type="region of interest" description="Disordered" evidence="1">
    <location>
        <begin position="41"/>
        <end position="69"/>
    </location>
</feature>
<dbReference type="STRING" id="990268.JCM19235_5050"/>
<dbReference type="AlphaFoldDB" id="A0A090RMS2"/>
<dbReference type="EMBL" id="BBMR01000001">
    <property type="protein sequence ID" value="GAL16501.1"/>
    <property type="molecule type" value="Genomic_DNA"/>
</dbReference>
<accession>A0A090RMS2</accession>
<dbReference type="Proteomes" id="UP000029228">
    <property type="component" value="Unassembled WGS sequence"/>
</dbReference>
<protein>
    <submittedName>
        <fullName evidence="2">Probable RTX</fullName>
    </submittedName>
</protein>
<evidence type="ECO:0000313" key="2">
    <source>
        <dbReference type="EMBL" id="GAL16501.1"/>
    </source>
</evidence>
<proteinExistence type="predicted"/>
<evidence type="ECO:0000313" key="3">
    <source>
        <dbReference type="Proteomes" id="UP000029228"/>
    </source>
</evidence>
<dbReference type="NCBIfam" id="TIGR01965">
    <property type="entry name" value="VCBS_repeat"/>
    <property type="match status" value="1"/>
</dbReference>
<gene>
    <name evidence="2" type="ORF">JCM19235_5050</name>
</gene>
<evidence type="ECO:0000256" key="1">
    <source>
        <dbReference type="SAM" id="MobiDB-lite"/>
    </source>
</evidence>